<evidence type="ECO:0000256" key="2">
    <source>
        <dbReference type="ARBA" id="ARBA00007550"/>
    </source>
</evidence>
<dbReference type="GO" id="GO:0005576">
    <property type="term" value="C:extracellular region"/>
    <property type="evidence" value="ECO:0007669"/>
    <property type="project" value="UniProtKB-SubCell"/>
</dbReference>
<evidence type="ECO:0000256" key="4">
    <source>
        <dbReference type="ARBA" id="ARBA00022529"/>
    </source>
</evidence>
<keyword evidence="11" id="KW-1185">Reference proteome</keyword>
<keyword evidence="5" id="KW-0399">Innate immunity</keyword>
<evidence type="ECO:0000256" key="5">
    <source>
        <dbReference type="ARBA" id="ARBA00022588"/>
    </source>
</evidence>
<dbReference type="EMBL" id="OV651817">
    <property type="protein sequence ID" value="CAH1110798.1"/>
    <property type="molecule type" value="Genomic_DNA"/>
</dbReference>
<gene>
    <name evidence="10" type="ORF">PSYICH_LOCUS11139</name>
</gene>
<evidence type="ECO:0000313" key="11">
    <source>
        <dbReference type="Proteomes" id="UP001153636"/>
    </source>
</evidence>
<evidence type="ECO:0000259" key="9">
    <source>
        <dbReference type="Pfam" id="PF03769"/>
    </source>
</evidence>
<evidence type="ECO:0000256" key="7">
    <source>
        <dbReference type="ARBA" id="ARBA00023022"/>
    </source>
</evidence>
<proteinExistence type="inferred from homology"/>
<feature type="chain" id="PRO_5040505381" description="Attacin C-terminal domain-containing protein" evidence="8">
    <location>
        <begin position="17"/>
        <end position="163"/>
    </location>
</feature>
<dbReference type="OrthoDB" id="8117451at2759"/>
<reference evidence="10" key="1">
    <citation type="submission" date="2022-01" db="EMBL/GenBank/DDBJ databases">
        <authorList>
            <person name="King R."/>
        </authorList>
    </citation>
    <scope>NUCLEOTIDE SEQUENCE</scope>
</reference>
<organism evidence="10 11">
    <name type="scientific">Psylliodes chrysocephalus</name>
    <dbReference type="NCBI Taxonomy" id="3402493"/>
    <lineage>
        <taxon>Eukaryota</taxon>
        <taxon>Metazoa</taxon>
        <taxon>Ecdysozoa</taxon>
        <taxon>Arthropoda</taxon>
        <taxon>Hexapoda</taxon>
        <taxon>Insecta</taxon>
        <taxon>Pterygota</taxon>
        <taxon>Neoptera</taxon>
        <taxon>Endopterygota</taxon>
        <taxon>Coleoptera</taxon>
        <taxon>Polyphaga</taxon>
        <taxon>Cucujiformia</taxon>
        <taxon>Chrysomeloidea</taxon>
        <taxon>Chrysomelidae</taxon>
        <taxon>Galerucinae</taxon>
        <taxon>Alticini</taxon>
        <taxon>Psylliodes</taxon>
    </lineage>
</organism>
<keyword evidence="3" id="KW-0964">Secreted</keyword>
<accession>A0A9P0D2G8</accession>
<sequence>MKSFIVFAVFVAISVALPFEVFEDETGQEFVLVPVQRQRRDVTWLVDEDKYGLGQKGKFFSNNNHQFDGSYGASKAWGSHGLKPDTFGGRLDYINKPSGSTGFVGVDRTPGYGTDVTAGAKYNIAQGKNWGADVTGQYGRHFGGPGGTGKPEAGVSLNVEGKF</sequence>
<evidence type="ECO:0000256" key="1">
    <source>
        <dbReference type="ARBA" id="ARBA00004613"/>
    </source>
</evidence>
<keyword evidence="4" id="KW-0929">Antimicrobial</keyword>
<dbReference type="InterPro" id="IPR005521">
    <property type="entry name" value="Attacin_C"/>
</dbReference>
<dbReference type="GO" id="GO:0045087">
    <property type="term" value="P:innate immune response"/>
    <property type="evidence" value="ECO:0007669"/>
    <property type="project" value="UniProtKB-KW"/>
</dbReference>
<keyword evidence="7" id="KW-0044">Antibiotic</keyword>
<keyword evidence="6" id="KW-0391">Immunity</keyword>
<feature type="domain" description="Attacin C-terminal" evidence="9">
    <location>
        <begin position="54"/>
        <end position="163"/>
    </location>
</feature>
<feature type="signal peptide" evidence="8">
    <location>
        <begin position="1"/>
        <end position="16"/>
    </location>
</feature>
<dbReference type="Pfam" id="PF03769">
    <property type="entry name" value="Attacin_C"/>
    <property type="match status" value="1"/>
</dbReference>
<evidence type="ECO:0000256" key="3">
    <source>
        <dbReference type="ARBA" id="ARBA00022525"/>
    </source>
</evidence>
<dbReference type="AlphaFoldDB" id="A0A9P0D2G8"/>
<keyword evidence="8" id="KW-0732">Signal</keyword>
<evidence type="ECO:0000256" key="6">
    <source>
        <dbReference type="ARBA" id="ARBA00022859"/>
    </source>
</evidence>
<evidence type="ECO:0000313" key="10">
    <source>
        <dbReference type="EMBL" id="CAH1110798.1"/>
    </source>
</evidence>
<evidence type="ECO:0000256" key="8">
    <source>
        <dbReference type="SAM" id="SignalP"/>
    </source>
</evidence>
<comment type="subcellular location">
    <subcellularLocation>
        <location evidence="1">Secreted</location>
    </subcellularLocation>
</comment>
<comment type="similarity">
    <text evidence="2">Belongs to the attacin/sarcotoxin-2 family.</text>
</comment>
<dbReference type="Proteomes" id="UP001153636">
    <property type="component" value="Chromosome 5"/>
</dbReference>
<name>A0A9P0D2G8_9CUCU</name>
<protein>
    <recommendedName>
        <fullName evidence="9">Attacin C-terminal domain-containing protein</fullName>
    </recommendedName>
</protein>
<dbReference type="GO" id="GO:0042742">
    <property type="term" value="P:defense response to bacterium"/>
    <property type="evidence" value="ECO:0007669"/>
    <property type="project" value="UniProtKB-KW"/>
</dbReference>